<evidence type="ECO:0000313" key="2">
    <source>
        <dbReference type="EMBL" id="RKJ96632.1"/>
    </source>
</evidence>
<organism evidence="2 3">
    <name type="scientific">Alicycliphilus denitrificans</name>
    <dbReference type="NCBI Taxonomy" id="179636"/>
    <lineage>
        <taxon>Bacteria</taxon>
        <taxon>Pseudomonadati</taxon>
        <taxon>Pseudomonadota</taxon>
        <taxon>Betaproteobacteria</taxon>
        <taxon>Burkholderiales</taxon>
        <taxon>Comamonadaceae</taxon>
        <taxon>Alicycliphilus</taxon>
    </lineage>
</organism>
<name>A0A3R7IG29_9BURK</name>
<gene>
    <name evidence="2" type="ORF">CE154_011455</name>
</gene>
<reference evidence="2 3" key="1">
    <citation type="submission" date="2018-09" db="EMBL/GenBank/DDBJ databases">
        <title>Genome comparison of Alicycliphilus sp. BQ1, a polyurethanolytic bacterium, with its closest phylogenetic relatives Alicycliphilus denitrificans BC and K601, unable to attack polyurethane.</title>
        <authorList>
            <person name="Loza-Tavera H."/>
            <person name="Lozano L."/>
            <person name="Cevallos M."/>
            <person name="Maya-Lucas O."/>
            <person name="Garcia-Mena J."/>
            <person name="Hernandez J."/>
        </authorList>
    </citation>
    <scope>NUCLEOTIDE SEQUENCE [LARGE SCALE GENOMIC DNA]</scope>
    <source>
        <strain evidence="2 3">BQ1</strain>
    </source>
</reference>
<dbReference type="EMBL" id="NKDB02000002">
    <property type="protein sequence ID" value="RKJ96632.1"/>
    <property type="molecule type" value="Genomic_DNA"/>
</dbReference>
<accession>A0A3R7IG29</accession>
<comment type="caution">
    <text evidence="2">The sequence shown here is derived from an EMBL/GenBank/DDBJ whole genome shotgun (WGS) entry which is preliminary data.</text>
</comment>
<protein>
    <submittedName>
        <fullName evidence="2">Uncharacterized protein</fullName>
    </submittedName>
</protein>
<proteinExistence type="predicted"/>
<evidence type="ECO:0000313" key="3">
    <source>
        <dbReference type="Proteomes" id="UP000216225"/>
    </source>
</evidence>
<sequence length="410" mass="42824">MATLPSFNAMQQVYGQQQEPSGFAGLLSSPVGQGLLSAGLGALASRGTTAQAIGRGGLLGLSAYGQAQGHRENRLMQMAQAKLQQDALAGLKPGADGSISASPAQLVTAGFSDPAKWADIRNLGRDKIKQMQTVTGQDGSQQIYGVDEYGGVKSTGLTNAPELKTQDLGGQVVGMNPYTGTKAWSADKTATPAEVEASRHNRASEGIAGGNLALSRERLAFDKQQPRGQIVTDADGGVQIVNTHTGEARPVVGPDGQPVIGKGGMSAAQLQNAQGKMQTVGILRKQIENLKAARAKLGMADYGIVTGRQSVTDTARAYDAALAAIQPTVRQLTRTPGEGAMSDYETRLQQGQLPGRVDPLHVIDQKITQLDDLSNMIEQGYAGMLKRSPKGQQAAPQGGASGGWSIQRVD</sequence>
<dbReference type="RefSeq" id="WP_094438194.1">
    <property type="nucleotide sequence ID" value="NZ_NKDB02000002.1"/>
</dbReference>
<dbReference type="AlphaFoldDB" id="A0A3R7IG29"/>
<evidence type="ECO:0000256" key="1">
    <source>
        <dbReference type="SAM" id="MobiDB-lite"/>
    </source>
</evidence>
<feature type="region of interest" description="Disordered" evidence="1">
    <location>
        <begin position="387"/>
        <end position="410"/>
    </location>
</feature>
<dbReference type="Proteomes" id="UP000216225">
    <property type="component" value="Unassembled WGS sequence"/>
</dbReference>